<evidence type="ECO:0000313" key="4">
    <source>
        <dbReference type="Proteomes" id="UP000076552"/>
    </source>
</evidence>
<keyword evidence="1" id="KW-0539">Nucleus</keyword>
<dbReference type="GO" id="GO:0045944">
    <property type="term" value="P:positive regulation of transcription by RNA polymerase II"/>
    <property type="evidence" value="ECO:0007669"/>
    <property type="project" value="TreeGrafter"/>
</dbReference>
<feature type="region of interest" description="Disordered" evidence="2">
    <location>
        <begin position="25"/>
        <end position="90"/>
    </location>
</feature>
<gene>
    <name evidence="3" type="ORF">CT0861_11732</name>
</gene>
<feature type="compositionally biased region" description="Polar residues" evidence="2">
    <location>
        <begin position="33"/>
        <end position="57"/>
    </location>
</feature>
<comment type="caution">
    <text evidence="3">The sequence shown here is derived from an EMBL/GenBank/DDBJ whole genome shotgun (WGS) entry which is preliminary data.</text>
</comment>
<dbReference type="PANTHER" id="PTHR37534:SF2">
    <property type="entry name" value="N-ACETYLTRANSFERASE DOMAIN-CONTAINING PROTEIN"/>
    <property type="match status" value="1"/>
</dbReference>
<keyword evidence="4" id="KW-1185">Reference proteome</keyword>
<evidence type="ECO:0000256" key="2">
    <source>
        <dbReference type="SAM" id="MobiDB-lite"/>
    </source>
</evidence>
<dbReference type="GO" id="GO:0003700">
    <property type="term" value="F:DNA-binding transcription factor activity"/>
    <property type="evidence" value="ECO:0007669"/>
    <property type="project" value="TreeGrafter"/>
</dbReference>
<protein>
    <submittedName>
        <fullName evidence="3">MFS monosaccharide transporter</fullName>
    </submittedName>
</protein>
<evidence type="ECO:0000313" key="3">
    <source>
        <dbReference type="EMBL" id="KZL65533.1"/>
    </source>
</evidence>
<evidence type="ECO:0000256" key="1">
    <source>
        <dbReference type="ARBA" id="ARBA00023242"/>
    </source>
</evidence>
<dbReference type="GO" id="GO:0000976">
    <property type="term" value="F:transcription cis-regulatory region binding"/>
    <property type="evidence" value="ECO:0007669"/>
    <property type="project" value="TreeGrafter"/>
</dbReference>
<dbReference type="PANTHER" id="PTHR37534">
    <property type="entry name" value="TRANSCRIPTIONAL ACTIVATOR PROTEIN UGA3"/>
    <property type="match status" value="1"/>
</dbReference>
<reference evidence="3 4" key="1">
    <citation type="submission" date="2015-06" db="EMBL/GenBank/DDBJ databases">
        <title>Survival trade-offs in plant roots during colonization by closely related pathogenic and mutualistic fungi.</title>
        <authorList>
            <person name="Hacquard S."/>
            <person name="Kracher B."/>
            <person name="Hiruma K."/>
            <person name="Weinman A."/>
            <person name="Muench P."/>
            <person name="Garrido Oter R."/>
            <person name="Ver Loren van Themaat E."/>
            <person name="Dallerey J.-F."/>
            <person name="Damm U."/>
            <person name="Henrissat B."/>
            <person name="Lespinet O."/>
            <person name="Thon M."/>
            <person name="Kemen E."/>
            <person name="McHardy A.C."/>
            <person name="Schulze-Lefert P."/>
            <person name="O'Connell R.J."/>
        </authorList>
    </citation>
    <scope>NUCLEOTIDE SEQUENCE [LARGE SCALE GENOMIC DNA]</scope>
    <source>
        <strain evidence="3 4">0861</strain>
    </source>
</reference>
<proteinExistence type="predicted"/>
<organism evidence="3 4">
    <name type="scientific">Colletotrichum tofieldiae</name>
    <dbReference type="NCBI Taxonomy" id="708197"/>
    <lineage>
        <taxon>Eukaryota</taxon>
        <taxon>Fungi</taxon>
        <taxon>Dikarya</taxon>
        <taxon>Ascomycota</taxon>
        <taxon>Pezizomycotina</taxon>
        <taxon>Sordariomycetes</taxon>
        <taxon>Hypocreomycetidae</taxon>
        <taxon>Glomerellales</taxon>
        <taxon>Glomerellaceae</taxon>
        <taxon>Colletotrichum</taxon>
        <taxon>Colletotrichum spaethianum species complex</taxon>
    </lineage>
</organism>
<dbReference type="AlphaFoldDB" id="A0A161W2Y3"/>
<dbReference type="STRING" id="708197.A0A161W2Y3"/>
<dbReference type="Proteomes" id="UP000076552">
    <property type="component" value="Unassembled WGS sequence"/>
</dbReference>
<name>A0A161W2Y3_9PEZI</name>
<accession>A0A161W2Y3</accession>
<dbReference type="GO" id="GO:0005634">
    <property type="term" value="C:nucleus"/>
    <property type="evidence" value="ECO:0007669"/>
    <property type="project" value="TreeGrafter"/>
</dbReference>
<dbReference type="EMBL" id="LFIV01000216">
    <property type="protein sequence ID" value="KZL65533.1"/>
    <property type="molecule type" value="Genomic_DNA"/>
</dbReference>
<sequence length="629" mass="70844">MAPQRRKRIVPCETCRDHRTSLAFINEPKRSTEGSPSGTQIRSSHPTVNSTSYQEVPQMQVVKKASGAAKLPNSIPKASDSNRSEEEEDSRAILPLGTLEGFRQATTLSVTSGYHNSSDDVKSTDVYSQKINENNLSISLAATSATSAAPGTVTCTFTDHSRPIPTAPRSVPEEWGKRPEIRHRRFSLLFNQWEAQNEDQLGRAHTVARCAREPLHIGLQEGCLIRCFIEHLATAFDTTDRDRHYVTVVPQRAMHSALLLNAICTASARFLTQIWSKMPPYQVIQFNGVPLPDLNQDSVIHYHSKSISYLMDISTDPANPCTDDALTAITILRYHEQVDTHHTGTDSEAYINAVQAVFHAQQEDTIGLFSIVYHPPRGLDVYAPTMPSLRHSATLIALRQEIWSVLLYQRPFRLPLYGTEDFSRFDTDSIADDFDWANRILVWCAYVLRFCFGTSSVGTIQSKDPQSRAEQWNALKAFERNWDTHRPPHYTPLAVQEPRPEKGQYFPTIWQANDCQVLALQHIELMRIILLIYRTENKRISMSAEDTNQALEVLLRRATLEVCGLALSNRMDQPAMVTAGVSISLCGKYFRNEGEQKAIMKFLGLLESKHAWPTASVVETLMKAWSCSL</sequence>